<dbReference type="InParanoid" id="G0M8M3"/>
<proteinExistence type="predicted"/>
<reference evidence="4" key="1">
    <citation type="submission" date="2011-07" db="EMBL/GenBank/DDBJ databases">
        <authorList>
            <consortium name="Caenorhabditis brenneri Sequencing and Analysis Consortium"/>
            <person name="Wilson R.K."/>
        </authorList>
    </citation>
    <scope>NUCLEOTIDE SEQUENCE [LARGE SCALE GENOMIC DNA]</scope>
    <source>
        <strain evidence="4">PB2801</strain>
    </source>
</reference>
<feature type="transmembrane region" description="Helical" evidence="1">
    <location>
        <begin position="69"/>
        <end position="97"/>
    </location>
</feature>
<protein>
    <submittedName>
        <fullName evidence="3">Uncharacterized protein</fullName>
    </submittedName>
</protein>
<keyword evidence="2" id="KW-0732">Signal</keyword>
<dbReference type="Proteomes" id="UP000008068">
    <property type="component" value="Unassembled WGS sequence"/>
</dbReference>
<sequence length="121" mass="13652">MDTLLFIVLVICIFCTGSSQLADIFDEFEYPDAIVPENDYRKTELYQGTKDILGYIDGGLKSINDSLNVVLPLMVIVIISAMICACFVWSHLIMALFGIKFPERKIQAVAESEEQREKLLV</sequence>
<dbReference type="HOGENOM" id="CLU_2040108_0_0_1"/>
<accession>G0M8M3</accession>
<dbReference type="EMBL" id="GL379786">
    <property type="protein sequence ID" value="EGT30400.1"/>
    <property type="molecule type" value="Genomic_DNA"/>
</dbReference>
<gene>
    <name evidence="3" type="ORF">CAEBREN_16724</name>
</gene>
<name>G0M8M3_CAEBE</name>
<evidence type="ECO:0000313" key="3">
    <source>
        <dbReference type="EMBL" id="EGT30400.1"/>
    </source>
</evidence>
<keyword evidence="1" id="KW-0812">Transmembrane</keyword>
<evidence type="ECO:0000256" key="1">
    <source>
        <dbReference type="SAM" id="Phobius"/>
    </source>
</evidence>
<evidence type="ECO:0000256" key="2">
    <source>
        <dbReference type="SAM" id="SignalP"/>
    </source>
</evidence>
<keyword evidence="1" id="KW-0472">Membrane</keyword>
<dbReference type="AlphaFoldDB" id="G0M8M3"/>
<evidence type="ECO:0000313" key="4">
    <source>
        <dbReference type="Proteomes" id="UP000008068"/>
    </source>
</evidence>
<feature type="signal peptide" evidence="2">
    <location>
        <begin position="1"/>
        <end position="19"/>
    </location>
</feature>
<keyword evidence="1" id="KW-1133">Transmembrane helix</keyword>
<feature type="chain" id="PRO_5003403168" evidence="2">
    <location>
        <begin position="20"/>
        <end position="121"/>
    </location>
</feature>
<keyword evidence="4" id="KW-1185">Reference proteome</keyword>
<organism evidence="4">
    <name type="scientific">Caenorhabditis brenneri</name>
    <name type="common">Nematode worm</name>
    <dbReference type="NCBI Taxonomy" id="135651"/>
    <lineage>
        <taxon>Eukaryota</taxon>
        <taxon>Metazoa</taxon>
        <taxon>Ecdysozoa</taxon>
        <taxon>Nematoda</taxon>
        <taxon>Chromadorea</taxon>
        <taxon>Rhabditida</taxon>
        <taxon>Rhabditina</taxon>
        <taxon>Rhabditomorpha</taxon>
        <taxon>Rhabditoidea</taxon>
        <taxon>Rhabditidae</taxon>
        <taxon>Peloderinae</taxon>
        <taxon>Caenorhabditis</taxon>
    </lineage>
</organism>